<reference evidence="5" key="1">
    <citation type="submission" date="2023-04" db="EMBL/GenBank/DDBJ databases">
        <title>Black Yeasts Isolated from many extreme environments.</title>
        <authorList>
            <person name="Coleine C."/>
            <person name="Stajich J.E."/>
            <person name="Selbmann L."/>
        </authorList>
    </citation>
    <scope>NUCLEOTIDE SEQUENCE</scope>
    <source>
        <strain evidence="5">CCFEE 5312</strain>
    </source>
</reference>
<evidence type="ECO:0000313" key="5">
    <source>
        <dbReference type="EMBL" id="KAK3058501.1"/>
    </source>
</evidence>
<dbReference type="PRINTS" id="PR01415">
    <property type="entry name" value="ANKYRIN"/>
</dbReference>
<evidence type="ECO:0000313" key="6">
    <source>
        <dbReference type="Proteomes" id="UP001271007"/>
    </source>
</evidence>
<feature type="repeat" description="ANK" evidence="3">
    <location>
        <begin position="339"/>
        <end position="371"/>
    </location>
</feature>
<feature type="repeat" description="ANK" evidence="3">
    <location>
        <begin position="405"/>
        <end position="437"/>
    </location>
</feature>
<evidence type="ECO:0000256" key="4">
    <source>
        <dbReference type="SAM" id="MobiDB-lite"/>
    </source>
</evidence>
<keyword evidence="2 3" id="KW-0040">ANK repeat</keyword>
<dbReference type="PROSITE" id="PS50088">
    <property type="entry name" value="ANK_REPEAT"/>
    <property type="match status" value="10"/>
</dbReference>
<feature type="repeat" description="ANK" evidence="3">
    <location>
        <begin position="572"/>
        <end position="604"/>
    </location>
</feature>
<evidence type="ECO:0000256" key="3">
    <source>
        <dbReference type="PROSITE-ProRule" id="PRU00023"/>
    </source>
</evidence>
<dbReference type="Gene3D" id="1.25.40.20">
    <property type="entry name" value="Ankyrin repeat-containing domain"/>
    <property type="match status" value="5"/>
</dbReference>
<proteinExistence type="predicted"/>
<feature type="repeat" description="ANK" evidence="3">
    <location>
        <begin position="438"/>
        <end position="470"/>
    </location>
</feature>
<keyword evidence="6" id="KW-1185">Reference proteome</keyword>
<feature type="repeat" description="ANK" evidence="3">
    <location>
        <begin position="539"/>
        <end position="571"/>
    </location>
</feature>
<dbReference type="EMBL" id="JAWDJX010000001">
    <property type="protein sequence ID" value="KAK3058501.1"/>
    <property type="molecule type" value="Genomic_DNA"/>
</dbReference>
<gene>
    <name evidence="5" type="ORF">LTR09_000065</name>
</gene>
<dbReference type="Pfam" id="PF12796">
    <property type="entry name" value="Ank_2"/>
    <property type="match status" value="4"/>
</dbReference>
<dbReference type="PROSITE" id="PS50297">
    <property type="entry name" value="ANK_REP_REGION"/>
    <property type="match status" value="9"/>
</dbReference>
<feature type="repeat" description="ANK" evidence="3">
    <location>
        <begin position="130"/>
        <end position="162"/>
    </location>
</feature>
<dbReference type="Pfam" id="PF00023">
    <property type="entry name" value="Ank"/>
    <property type="match status" value="2"/>
</dbReference>
<feature type="repeat" description="ANK" evidence="3">
    <location>
        <begin position="471"/>
        <end position="503"/>
    </location>
</feature>
<feature type="compositionally biased region" description="Polar residues" evidence="4">
    <location>
        <begin position="10"/>
        <end position="27"/>
    </location>
</feature>
<dbReference type="SUPFAM" id="SSF48403">
    <property type="entry name" value="Ankyrin repeat"/>
    <property type="match status" value="2"/>
</dbReference>
<dbReference type="PANTHER" id="PTHR24173:SF74">
    <property type="entry name" value="ANKYRIN REPEAT DOMAIN-CONTAINING PROTEIN 16"/>
    <property type="match status" value="1"/>
</dbReference>
<feature type="repeat" description="ANK" evidence="3">
    <location>
        <begin position="249"/>
        <end position="281"/>
    </location>
</feature>
<dbReference type="SMART" id="SM00248">
    <property type="entry name" value="ANK"/>
    <property type="match status" value="14"/>
</dbReference>
<evidence type="ECO:0000256" key="2">
    <source>
        <dbReference type="ARBA" id="ARBA00023043"/>
    </source>
</evidence>
<evidence type="ECO:0000256" key="1">
    <source>
        <dbReference type="ARBA" id="ARBA00022737"/>
    </source>
</evidence>
<accession>A0AAJ0LX29</accession>
<feature type="repeat" description="ANK" evidence="3">
    <location>
        <begin position="504"/>
        <end position="536"/>
    </location>
</feature>
<dbReference type="PANTHER" id="PTHR24173">
    <property type="entry name" value="ANKYRIN REPEAT CONTAINING"/>
    <property type="match status" value="1"/>
</dbReference>
<keyword evidence="1" id="KW-0677">Repeat</keyword>
<sequence length="677" mass="73744">MEMRDPASATIDSTGQGSNFNTGFGTQKVQQTFGSGTTWNIDDYHHIHGPSDGVSQTYQEASASGYARQHNGNVYNHNTHQYTVQKRPSDEILQQSQRNNALLRAAADGQTQRVSYLIRLGAVLDYGEYRGFTALHYAAMNGFEDTVEVLLAAGCDVNALSMDHGMPLHPAAISGRENVVHKLLSYRAHLDATSCALGSPLHCAAMAASCAIATVLIEKGADVRMPCWVKEDAAGTLSSDYLETVCWYYEDEPLHCAVKSGDSALVQFLLDHGASVDARSSQWKTIVTGQYDELSCSNDHNIACLDQVTALMYASANGHTHMCETLIRNSAVVDAQDRLGRTALHAAAFHGHVACVNTLLKAKALLELLDEGGQSALRMAVKQCHVKCITSLCDWGQKVNIRDYHHATPLHLAAGNGDHAAMRLLLDFDAEKDALDVEERSPLHAAVRSGNAGCVRLLIDLEARVDLVDTSGWTVLLWAVHDQNLEIAHLLLQFGADPNPVTSGERTPLLIAAHESCEELVRLLLDHGADRAAADATNRGMTVLHYSSCQGHTDLVRLLIDAGANLNTPDSKGYTALHLAAEWGELEVVRILLKAGADICLKNHDGFTPEYVEPDPHVVSDEDHKEIRRLLEDARNKMPIELSSAEVKLKPPIDSGSKTTTRWLRSRKCVDAHGSGR</sequence>
<comment type="caution">
    <text evidence="5">The sequence shown here is derived from an EMBL/GenBank/DDBJ whole genome shotgun (WGS) entry which is preliminary data.</text>
</comment>
<evidence type="ECO:0008006" key="7">
    <source>
        <dbReference type="Google" id="ProtNLM"/>
    </source>
</evidence>
<dbReference type="AlphaFoldDB" id="A0AAJ0LX29"/>
<name>A0AAJ0LX29_9PEZI</name>
<dbReference type="Proteomes" id="UP001271007">
    <property type="component" value="Unassembled WGS sequence"/>
</dbReference>
<protein>
    <recommendedName>
        <fullName evidence="7">Ankyrin repeat protein</fullName>
    </recommendedName>
</protein>
<dbReference type="InterPro" id="IPR036770">
    <property type="entry name" value="Ankyrin_rpt-contain_sf"/>
</dbReference>
<feature type="repeat" description="ANK" evidence="3">
    <location>
        <begin position="306"/>
        <end position="338"/>
    </location>
</feature>
<feature type="region of interest" description="Disordered" evidence="4">
    <location>
        <begin position="1"/>
        <end position="27"/>
    </location>
</feature>
<dbReference type="InterPro" id="IPR002110">
    <property type="entry name" value="Ankyrin_rpt"/>
</dbReference>
<organism evidence="5 6">
    <name type="scientific">Extremus antarcticus</name>
    <dbReference type="NCBI Taxonomy" id="702011"/>
    <lineage>
        <taxon>Eukaryota</taxon>
        <taxon>Fungi</taxon>
        <taxon>Dikarya</taxon>
        <taxon>Ascomycota</taxon>
        <taxon>Pezizomycotina</taxon>
        <taxon>Dothideomycetes</taxon>
        <taxon>Dothideomycetidae</taxon>
        <taxon>Mycosphaerellales</taxon>
        <taxon>Extremaceae</taxon>
        <taxon>Extremus</taxon>
    </lineage>
</organism>